<dbReference type="OrthoDB" id="9180348at2"/>
<feature type="transmembrane region" description="Helical" evidence="1">
    <location>
        <begin position="16"/>
        <end position="39"/>
    </location>
</feature>
<dbReference type="AlphaFoldDB" id="A0A4Z1CEV2"/>
<gene>
    <name evidence="2" type="ORF">E4L95_16775</name>
</gene>
<evidence type="ECO:0000256" key="1">
    <source>
        <dbReference type="SAM" id="Phobius"/>
    </source>
</evidence>
<proteinExistence type="predicted"/>
<dbReference type="InterPro" id="IPR011006">
    <property type="entry name" value="CheY-like_superfamily"/>
</dbReference>
<keyword evidence="1" id="KW-0812">Transmembrane</keyword>
<sequence>MEVNILFPSRKPAFDYALLFELAPHLIWATIFAVIILMLGPKRLVSAFLNARKLSFGGFEVDLKGDISEAVQAKGVDVSSHLEGQVARRVQRSTGLTAGARMLWIDENPDNNTIEIQLFKRLGFSIDLATSNEDATKRLAENVYDVVLSSWTRLGDGDAGRNFVPTVRAAMLNPPIIFYVGKVREVPVDAFGLTVRPDELLNLVLDALERKRG</sequence>
<name>A0A4Z1CEV2_9RHOB</name>
<dbReference type="RefSeq" id="WP_135818580.1">
    <property type="nucleotide sequence ID" value="NZ_SRPG01000205.1"/>
</dbReference>
<comment type="caution">
    <text evidence="2">The sequence shown here is derived from an EMBL/GenBank/DDBJ whole genome shotgun (WGS) entry which is preliminary data.</text>
</comment>
<protein>
    <submittedName>
        <fullName evidence="2">Response regulator</fullName>
    </submittedName>
</protein>
<organism evidence="2 3">
    <name type="scientific">Paracoccus liaowanqingii</name>
    <dbReference type="NCBI Taxonomy" id="2560053"/>
    <lineage>
        <taxon>Bacteria</taxon>
        <taxon>Pseudomonadati</taxon>
        <taxon>Pseudomonadota</taxon>
        <taxon>Alphaproteobacteria</taxon>
        <taxon>Rhodobacterales</taxon>
        <taxon>Paracoccaceae</taxon>
        <taxon>Paracoccus</taxon>
    </lineage>
</organism>
<reference evidence="2 3" key="1">
    <citation type="submission" date="2019-03" db="EMBL/GenBank/DDBJ databases">
        <authorList>
            <person name="Li J."/>
        </authorList>
    </citation>
    <scope>NUCLEOTIDE SEQUENCE [LARGE SCALE GENOMIC DNA]</scope>
    <source>
        <strain evidence="2 3">3058</strain>
    </source>
</reference>
<evidence type="ECO:0000313" key="2">
    <source>
        <dbReference type="EMBL" id="TGN51517.1"/>
    </source>
</evidence>
<dbReference type="Proteomes" id="UP000297972">
    <property type="component" value="Unassembled WGS sequence"/>
</dbReference>
<evidence type="ECO:0000313" key="3">
    <source>
        <dbReference type="Proteomes" id="UP000297972"/>
    </source>
</evidence>
<dbReference type="Gene3D" id="3.40.50.2300">
    <property type="match status" value="1"/>
</dbReference>
<keyword evidence="1" id="KW-1133">Transmembrane helix</keyword>
<dbReference type="SUPFAM" id="SSF52172">
    <property type="entry name" value="CheY-like"/>
    <property type="match status" value="1"/>
</dbReference>
<dbReference type="EMBL" id="SRPG01000205">
    <property type="protein sequence ID" value="TGN51517.1"/>
    <property type="molecule type" value="Genomic_DNA"/>
</dbReference>
<accession>A0A4Z1CEV2</accession>
<keyword evidence="1" id="KW-0472">Membrane</keyword>
<keyword evidence="3" id="KW-1185">Reference proteome</keyword>